<feature type="domain" description="Integrase zinc-binding" evidence="1">
    <location>
        <begin position="63"/>
        <end position="113"/>
    </location>
</feature>
<protein>
    <recommendedName>
        <fullName evidence="1">Integrase zinc-binding domain-containing protein</fullName>
    </recommendedName>
</protein>
<proteinExistence type="predicted"/>
<dbReference type="Gene3D" id="1.10.340.70">
    <property type="match status" value="1"/>
</dbReference>
<gene>
    <name evidence="2" type="ORF">NDU88_005205</name>
</gene>
<dbReference type="AlphaFoldDB" id="A0AAV7TAL2"/>
<sequence length="122" mass="13781">MVLTLGEIAKALGKVPVIGCAKDALNRREWKRFLEGTQSLDQEECLAMQGVWKMRDELSDGTPPCLWDRVVELPHQGHQVAAKTKARLRAKVWFPGRDTMVDILITRCYFCAITAIDQPTAR</sequence>
<dbReference type="InterPro" id="IPR041588">
    <property type="entry name" value="Integrase_H2C2"/>
</dbReference>
<organism evidence="2 3">
    <name type="scientific">Pleurodeles waltl</name>
    <name type="common">Iberian ribbed newt</name>
    <dbReference type="NCBI Taxonomy" id="8319"/>
    <lineage>
        <taxon>Eukaryota</taxon>
        <taxon>Metazoa</taxon>
        <taxon>Chordata</taxon>
        <taxon>Craniata</taxon>
        <taxon>Vertebrata</taxon>
        <taxon>Euteleostomi</taxon>
        <taxon>Amphibia</taxon>
        <taxon>Batrachia</taxon>
        <taxon>Caudata</taxon>
        <taxon>Salamandroidea</taxon>
        <taxon>Salamandridae</taxon>
        <taxon>Pleurodelinae</taxon>
        <taxon>Pleurodeles</taxon>
    </lineage>
</organism>
<evidence type="ECO:0000313" key="2">
    <source>
        <dbReference type="EMBL" id="KAJ1173369.1"/>
    </source>
</evidence>
<dbReference type="Proteomes" id="UP001066276">
    <property type="component" value="Chromosome 4_1"/>
</dbReference>
<keyword evidence="3" id="KW-1185">Reference proteome</keyword>
<accession>A0AAV7TAL2</accession>
<evidence type="ECO:0000259" key="1">
    <source>
        <dbReference type="Pfam" id="PF17921"/>
    </source>
</evidence>
<comment type="caution">
    <text evidence="2">The sequence shown here is derived from an EMBL/GenBank/DDBJ whole genome shotgun (WGS) entry which is preliminary data.</text>
</comment>
<dbReference type="Pfam" id="PF17921">
    <property type="entry name" value="Integrase_H2C2"/>
    <property type="match status" value="1"/>
</dbReference>
<reference evidence="2" key="1">
    <citation type="journal article" date="2022" name="bioRxiv">
        <title>Sequencing and chromosome-scale assembly of the giantPleurodeles waltlgenome.</title>
        <authorList>
            <person name="Brown T."/>
            <person name="Elewa A."/>
            <person name="Iarovenko S."/>
            <person name="Subramanian E."/>
            <person name="Araus A.J."/>
            <person name="Petzold A."/>
            <person name="Susuki M."/>
            <person name="Suzuki K.-i.T."/>
            <person name="Hayashi T."/>
            <person name="Toyoda A."/>
            <person name="Oliveira C."/>
            <person name="Osipova E."/>
            <person name="Leigh N.D."/>
            <person name="Simon A."/>
            <person name="Yun M.H."/>
        </authorList>
    </citation>
    <scope>NUCLEOTIDE SEQUENCE</scope>
    <source>
        <strain evidence="2">20211129_DDA</strain>
        <tissue evidence="2">Liver</tissue>
    </source>
</reference>
<name>A0AAV7TAL2_PLEWA</name>
<dbReference type="EMBL" id="JANPWB010000007">
    <property type="protein sequence ID" value="KAJ1173369.1"/>
    <property type="molecule type" value="Genomic_DNA"/>
</dbReference>
<evidence type="ECO:0000313" key="3">
    <source>
        <dbReference type="Proteomes" id="UP001066276"/>
    </source>
</evidence>